<dbReference type="SUPFAM" id="SSF47769">
    <property type="entry name" value="SAM/Pointed domain"/>
    <property type="match status" value="1"/>
</dbReference>
<dbReference type="Proteomes" id="UP000816034">
    <property type="component" value="Unassembled WGS sequence"/>
</dbReference>
<organism evidence="5 6">
    <name type="scientific">Naegleria lovaniensis</name>
    <name type="common">Amoeba</name>
    <dbReference type="NCBI Taxonomy" id="51637"/>
    <lineage>
        <taxon>Eukaryota</taxon>
        <taxon>Discoba</taxon>
        <taxon>Heterolobosea</taxon>
        <taxon>Tetramitia</taxon>
        <taxon>Eutetramitia</taxon>
        <taxon>Vahlkampfiidae</taxon>
        <taxon>Naegleria</taxon>
    </lineage>
</organism>
<sequence length="1037" mass="114762">MINSEYTEEEEEEYILADQSDQASSATTCSNNVRRRRLWSIPSPSSGTSPSARWGHCSVMLKHPNINSNHPTLMIHGGFDGANMLNDVHLFDAVTNTWKQPVKTFGSTPSPRSGHSITVLSENKGRLLFIGGGNGMHYLSDLVVMEIVTENDDEFKKELQLLSTTETSIQCCNMFRWTRPKVSSRVRVYISDDDIILTEEEFHKLQEEIANNKNNSSGAIENGDGDENKNPLVSSKVVEQFIRANQSGTKEDLIGFGNPSHHEQLDSLNFTMKEIYPAPRSRHTAVVTEDSSRVILYGGGGKNRIFDDIWVLDVNEMEWSQPPESENKPSARWGHSACVHSGKMYVFGGVFKTSMLNDLYMLDLTSFVWTRIELPDPGPFLAPRAAHTANIILGRYLIILWGGDDTKYFEDLYVLDLQSHKARRIEFKSPKARCAHTTCLIDNNYLYVFGGGGGNHRFKELYLFDIKAAFEKLGIYETYGYESDDELLTSDTVEYSKGQCFSQYLDKISQSYLELRSDVKIEGGPEEKQRSDTIGSTANDTTTNSHLPSTEGTDVTLTKTKTTRRKRSSSKRKTLSTGNGDQIFGSKEVKEVTNWLVNLGLGRYASIFLQEEIDLECIPLLTDADLFKLGISKFGPRKKILAAAKLIPTSYMYTPPHENTSSQQIPSHAQPSNVESHVDSHHSTTSTTSPPYLHQRSVSSSSGTILPVDTSSSSTAYFTETANNIIQSVGNLTNTCDGIKDSLKSLSANLSNLTLMLSNPYYGFRHPAAVAISMHNQMQQRIPSSTNTTNTSSGGNNNMANPNSSSSSNQSNSNISYPNNVNNNNGNLHQIPTVPVSPRQTNFSMPYNLEYGMIPPPPPPTTISPVVVVGNNIPSRPRNLSNSTSTFKRNTLLPPPISTQQNSESNQIPARNVSSSYHERSTTLSHRDNHATSMSSMTSNGHFESDNTNTNNQTMSISSGSVNQSIPTASNGSGITNSNSQTQTTTKKKTRSRKPKKNGTSTLSQQDQVSIDLSPDFPSYNAGESWFDVTERDHESD</sequence>
<feature type="region of interest" description="Disordered" evidence="3">
    <location>
        <begin position="654"/>
        <end position="705"/>
    </location>
</feature>
<feature type="compositionally biased region" description="Polar residues" evidence="3">
    <location>
        <begin position="532"/>
        <end position="555"/>
    </location>
</feature>
<dbReference type="Pfam" id="PF00536">
    <property type="entry name" value="SAM_1"/>
    <property type="match status" value="1"/>
</dbReference>
<evidence type="ECO:0000259" key="4">
    <source>
        <dbReference type="PROSITE" id="PS50105"/>
    </source>
</evidence>
<evidence type="ECO:0000313" key="6">
    <source>
        <dbReference type="Proteomes" id="UP000816034"/>
    </source>
</evidence>
<dbReference type="Gene3D" id="2.120.10.80">
    <property type="entry name" value="Kelch-type beta propeller"/>
    <property type="match status" value="2"/>
</dbReference>
<gene>
    <name evidence="5" type="ORF">C9374_010815</name>
</gene>
<feature type="compositionally biased region" description="Polar residues" evidence="3">
    <location>
        <begin position="875"/>
        <end position="889"/>
    </location>
</feature>
<dbReference type="Pfam" id="PF24681">
    <property type="entry name" value="Kelch_KLHDC2_KLHL20_DRC7"/>
    <property type="match status" value="2"/>
</dbReference>
<feature type="region of interest" description="Disordered" evidence="3">
    <location>
        <begin position="875"/>
        <end position="1037"/>
    </location>
</feature>
<feature type="compositionally biased region" description="Basic and acidic residues" evidence="3">
    <location>
        <begin position="917"/>
        <end position="930"/>
    </location>
</feature>
<protein>
    <recommendedName>
        <fullName evidence="4">SAM domain-containing protein</fullName>
    </recommendedName>
</protein>
<dbReference type="SUPFAM" id="SSF117281">
    <property type="entry name" value="Kelch motif"/>
    <property type="match status" value="2"/>
</dbReference>
<dbReference type="PROSITE" id="PS50105">
    <property type="entry name" value="SAM_DOMAIN"/>
    <property type="match status" value="1"/>
</dbReference>
<comment type="caution">
    <text evidence="5">The sequence shown here is derived from an EMBL/GenBank/DDBJ whole genome shotgun (WGS) entry which is preliminary data.</text>
</comment>
<feature type="domain" description="SAM" evidence="4">
    <location>
        <begin position="587"/>
        <end position="650"/>
    </location>
</feature>
<feature type="region of interest" description="Disordered" evidence="3">
    <location>
        <begin position="1"/>
        <end position="29"/>
    </location>
</feature>
<name>A0AA88GDI5_NAELO</name>
<accession>A0AA88GDI5</accession>
<dbReference type="CDD" id="cd09487">
    <property type="entry name" value="SAM_superfamily"/>
    <property type="match status" value="1"/>
</dbReference>
<dbReference type="Gene3D" id="1.10.150.50">
    <property type="entry name" value="Transcription Factor, Ets-1"/>
    <property type="match status" value="1"/>
</dbReference>
<feature type="region of interest" description="Disordered" evidence="3">
    <location>
        <begin position="521"/>
        <end position="582"/>
    </location>
</feature>
<dbReference type="EMBL" id="PYSW02000045">
    <property type="protein sequence ID" value="KAG2374531.1"/>
    <property type="molecule type" value="Genomic_DNA"/>
</dbReference>
<feature type="compositionally biased region" description="Polar residues" evidence="3">
    <location>
        <begin position="999"/>
        <end position="1011"/>
    </location>
</feature>
<feature type="compositionally biased region" description="Polar residues" evidence="3">
    <location>
        <begin position="696"/>
        <end position="705"/>
    </location>
</feature>
<feature type="compositionally biased region" description="Acidic residues" evidence="3">
    <location>
        <begin position="1"/>
        <end position="15"/>
    </location>
</feature>
<keyword evidence="1" id="KW-0880">Kelch repeat</keyword>
<dbReference type="RefSeq" id="XP_044543705.1">
    <property type="nucleotide sequence ID" value="XM_044686401.1"/>
</dbReference>
<feature type="compositionally biased region" description="Basic residues" evidence="3">
    <location>
        <begin position="561"/>
        <end position="574"/>
    </location>
</feature>
<dbReference type="SMART" id="SM00454">
    <property type="entry name" value="SAM"/>
    <property type="match status" value="1"/>
</dbReference>
<dbReference type="AlphaFoldDB" id="A0AA88GDI5"/>
<dbReference type="PANTHER" id="PTHR46093">
    <property type="entry name" value="ACYL-COA-BINDING DOMAIN-CONTAINING PROTEIN 5"/>
    <property type="match status" value="1"/>
</dbReference>
<feature type="compositionally biased region" description="Low complexity" evidence="3">
    <location>
        <begin position="784"/>
        <end position="827"/>
    </location>
</feature>
<feature type="compositionally biased region" description="Low complexity" evidence="3">
    <location>
        <begin position="976"/>
        <end position="985"/>
    </location>
</feature>
<keyword evidence="6" id="KW-1185">Reference proteome</keyword>
<reference evidence="5 6" key="1">
    <citation type="journal article" date="2018" name="BMC Genomics">
        <title>The genome of Naegleria lovaniensis, the basis for a comparative approach to unravel pathogenicity factors of the human pathogenic amoeba N. fowleri.</title>
        <authorList>
            <person name="Liechti N."/>
            <person name="Schurch N."/>
            <person name="Bruggmann R."/>
            <person name="Wittwer M."/>
        </authorList>
    </citation>
    <scope>NUCLEOTIDE SEQUENCE [LARGE SCALE GENOMIC DNA]</scope>
    <source>
        <strain evidence="5 6">ATCC 30569</strain>
    </source>
</reference>
<dbReference type="GeneID" id="68103269"/>
<evidence type="ECO:0000256" key="2">
    <source>
        <dbReference type="ARBA" id="ARBA00022737"/>
    </source>
</evidence>
<feature type="compositionally biased region" description="Polar residues" evidence="3">
    <location>
        <begin position="898"/>
        <end position="916"/>
    </location>
</feature>
<evidence type="ECO:0000256" key="3">
    <source>
        <dbReference type="SAM" id="MobiDB-lite"/>
    </source>
</evidence>
<feature type="region of interest" description="Disordered" evidence="3">
    <location>
        <begin position="779"/>
        <end position="837"/>
    </location>
</feature>
<dbReference type="InterPro" id="IPR013761">
    <property type="entry name" value="SAM/pointed_sf"/>
</dbReference>
<keyword evidence="2" id="KW-0677">Repeat</keyword>
<feature type="compositionally biased region" description="Basic residues" evidence="3">
    <location>
        <begin position="986"/>
        <end position="997"/>
    </location>
</feature>
<feature type="compositionally biased region" description="Basic and acidic residues" evidence="3">
    <location>
        <begin position="521"/>
        <end position="531"/>
    </location>
</feature>
<proteinExistence type="predicted"/>
<dbReference type="InterPro" id="IPR015915">
    <property type="entry name" value="Kelch-typ_b-propeller"/>
</dbReference>
<feature type="compositionally biased region" description="Polar residues" evidence="3">
    <location>
        <begin position="657"/>
        <end position="675"/>
    </location>
</feature>
<evidence type="ECO:0000313" key="5">
    <source>
        <dbReference type="EMBL" id="KAG2374531.1"/>
    </source>
</evidence>
<dbReference type="InterPro" id="IPR001660">
    <property type="entry name" value="SAM"/>
</dbReference>
<dbReference type="InterPro" id="IPR006652">
    <property type="entry name" value="Kelch_1"/>
</dbReference>
<dbReference type="SMART" id="SM00612">
    <property type="entry name" value="Kelch"/>
    <property type="match status" value="3"/>
</dbReference>
<evidence type="ECO:0000256" key="1">
    <source>
        <dbReference type="ARBA" id="ARBA00022441"/>
    </source>
</evidence>
<feature type="compositionally biased region" description="Polar residues" evidence="3">
    <location>
        <begin position="931"/>
        <end position="975"/>
    </location>
</feature>
<dbReference type="PANTHER" id="PTHR46093:SF18">
    <property type="entry name" value="FIBRONECTIN TYPE-III DOMAIN-CONTAINING PROTEIN"/>
    <property type="match status" value="1"/>
</dbReference>
<feature type="compositionally biased region" description="Polar residues" evidence="3">
    <location>
        <begin position="19"/>
        <end position="29"/>
    </location>
</feature>